<dbReference type="Proteomes" id="UP000037035">
    <property type="component" value="Unassembled WGS sequence"/>
</dbReference>
<dbReference type="AlphaFoldDB" id="A0A0L6VIZ9"/>
<protein>
    <submittedName>
        <fullName evidence="2">Uncharacterized protein</fullName>
    </submittedName>
</protein>
<proteinExistence type="predicted"/>
<name>A0A0L6VIZ9_9BASI</name>
<feature type="transmembrane region" description="Helical" evidence="1">
    <location>
        <begin position="78"/>
        <end position="97"/>
    </location>
</feature>
<dbReference type="EMBL" id="LAVV01005609">
    <property type="protein sequence ID" value="KNZ60756.1"/>
    <property type="molecule type" value="Genomic_DNA"/>
</dbReference>
<gene>
    <name evidence="2" type="ORF">VP01_1504g1</name>
</gene>
<dbReference type="VEuPathDB" id="FungiDB:VP01_1504g1"/>
<reference evidence="2 3" key="1">
    <citation type="submission" date="2015-08" db="EMBL/GenBank/DDBJ databases">
        <title>Next Generation Sequencing and Analysis of the Genome of Puccinia sorghi L Schw, the Causal Agent of Maize Common Rust.</title>
        <authorList>
            <person name="Rochi L."/>
            <person name="Burguener G."/>
            <person name="Darino M."/>
            <person name="Turjanski A."/>
            <person name="Kreff E."/>
            <person name="Dieguez M.J."/>
            <person name="Sacco F."/>
        </authorList>
    </citation>
    <scope>NUCLEOTIDE SEQUENCE [LARGE SCALE GENOMIC DNA]</scope>
    <source>
        <strain evidence="2 3">RO10H11247</strain>
    </source>
</reference>
<keyword evidence="3" id="KW-1185">Reference proteome</keyword>
<evidence type="ECO:0000256" key="1">
    <source>
        <dbReference type="SAM" id="Phobius"/>
    </source>
</evidence>
<keyword evidence="1" id="KW-0812">Transmembrane</keyword>
<evidence type="ECO:0000313" key="3">
    <source>
        <dbReference type="Proteomes" id="UP000037035"/>
    </source>
</evidence>
<evidence type="ECO:0000313" key="2">
    <source>
        <dbReference type="EMBL" id="KNZ60756.1"/>
    </source>
</evidence>
<comment type="caution">
    <text evidence="2">The sequence shown here is derived from an EMBL/GenBank/DDBJ whole genome shotgun (WGS) entry which is preliminary data.</text>
</comment>
<organism evidence="2 3">
    <name type="scientific">Puccinia sorghi</name>
    <dbReference type="NCBI Taxonomy" id="27349"/>
    <lineage>
        <taxon>Eukaryota</taxon>
        <taxon>Fungi</taxon>
        <taxon>Dikarya</taxon>
        <taxon>Basidiomycota</taxon>
        <taxon>Pucciniomycotina</taxon>
        <taxon>Pucciniomycetes</taxon>
        <taxon>Pucciniales</taxon>
        <taxon>Pucciniaceae</taxon>
        <taxon>Puccinia</taxon>
    </lineage>
</organism>
<feature type="transmembrane region" description="Helical" evidence="1">
    <location>
        <begin position="191"/>
        <end position="212"/>
    </location>
</feature>
<accession>A0A0L6VIZ9</accession>
<keyword evidence="1" id="KW-0472">Membrane</keyword>
<sequence length="469" mass="53947">MLLNYLREIEIGEHPFTGEFHTGRFEIEMILNYTLYLSCGCILFRFDLSFDTVLLKTTLIFIINLNNNKEPIYKRNQFLLNSMFFLILTKTVFWPSFSLIPPENFLVFNFKVFIQPKDKKNIFGLWLSSSADEGVRWGSGLVQFDINMISTFVGRYISMCSCFVNLNLLITSLLRIVPWCQTVPNGVNRLIFLRFYTALTLLLALWSVGGVVTRGVRLPKFKLSCDIFILKILSRLGPGFFSHRVEVRYRTCQANPRHSLTVRALPSFHKGSCHCLKTPPSGAYVPSTRDSRVQEPGNFRAISVRWEIPDHMGLRVPCERHDSICPCRIIPPCLDRICSPRRATYRYCLYLPLPGYLGWCCMPWRSAVTHLGELESRLAPRHKSPFDVMSSPSDLLPTSFYERLQSSLFSSFIVSSFDSILFGRLSLLFLLSCPDISLSCSRFGCFQLKLHRLLLDTSDNRIESLPIKF</sequence>
<keyword evidence="1" id="KW-1133">Transmembrane helix</keyword>